<evidence type="ECO:0000259" key="2">
    <source>
        <dbReference type="PROSITE" id="PS50404"/>
    </source>
</evidence>
<dbReference type="CDD" id="cd03194">
    <property type="entry name" value="GST_C_3"/>
    <property type="match status" value="1"/>
</dbReference>
<dbReference type="PANTHER" id="PTHR42673:SF4">
    <property type="entry name" value="MALEYLACETOACETATE ISOMERASE"/>
    <property type="match status" value="1"/>
</dbReference>
<name>A0ABS5R6W3_9HYPH</name>
<dbReference type="InterPro" id="IPR004045">
    <property type="entry name" value="Glutathione_S-Trfase_N"/>
</dbReference>
<gene>
    <name evidence="3" type="ORF">KIP89_09850</name>
</gene>
<comment type="caution">
    <text evidence="3">The sequence shown here is derived from an EMBL/GenBank/DDBJ whole genome shotgun (WGS) entry which is preliminary data.</text>
</comment>
<accession>A0ABS5R6W3</accession>
<dbReference type="Proteomes" id="UP001166585">
    <property type="component" value="Unassembled WGS sequence"/>
</dbReference>
<organism evidence="3 4">
    <name type="scientific">Ancylobacter radicis</name>
    <dbReference type="NCBI Taxonomy" id="2836179"/>
    <lineage>
        <taxon>Bacteria</taxon>
        <taxon>Pseudomonadati</taxon>
        <taxon>Pseudomonadota</taxon>
        <taxon>Alphaproteobacteria</taxon>
        <taxon>Hyphomicrobiales</taxon>
        <taxon>Xanthobacteraceae</taxon>
        <taxon>Ancylobacter</taxon>
    </lineage>
</organism>
<feature type="compositionally biased region" description="Low complexity" evidence="1">
    <location>
        <begin position="14"/>
        <end position="23"/>
    </location>
</feature>
<dbReference type="SUPFAM" id="SSF52833">
    <property type="entry name" value="Thioredoxin-like"/>
    <property type="match status" value="1"/>
</dbReference>
<proteinExistence type="predicted"/>
<dbReference type="EMBL" id="JAHCQH010000015">
    <property type="protein sequence ID" value="MBS9477411.1"/>
    <property type="molecule type" value="Genomic_DNA"/>
</dbReference>
<evidence type="ECO:0000313" key="4">
    <source>
        <dbReference type="Proteomes" id="UP001166585"/>
    </source>
</evidence>
<dbReference type="Pfam" id="PF13409">
    <property type="entry name" value="GST_N_2"/>
    <property type="match status" value="1"/>
</dbReference>
<sequence length="266" mass="28676">MPAPTDTPARVRPAKASAAKAGPAKASAAKAGAAKAGAAKAGAPRIKAAPKAVLTISSKNYSSWSLRGYLLCRMAGIDFEEARVSADDPSIRAELLLQSSSFLVPRLDHEGMRIWDTLAIAEYLNELFPEAGLLPKDRAARAHCRAISGEMHSGFANLRSALPMSLKAHHPGFKVWAGAQGDILRIVAIWRECLKTYGGPYLFGTAPTVADAMYAPVCTRFRTYDVPLEPVSAAYCQTMLAFAPLRDWTAQALVEPDEMEELDVEF</sequence>
<protein>
    <submittedName>
        <fullName evidence="3">Glutathione S-transferase family protein</fullName>
    </submittedName>
</protein>
<dbReference type="CDD" id="cd03043">
    <property type="entry name" value="GST_N_1"/>
    <property type="match status" value="1"/>
</dbReference>
<dbReference type="PROSITE" id="PS50404">
    <property type="entry name" value="GST_NTER"/>
    <property type="match status" value="1"/>
</dbReference>
<dbReference type="PANTHER" id="PTHR42673">
    <property type="entry name" value="MALEYLACETOACETATE ISOMERASE"/>
    <property type="match status" value="1"/>
</dbReference>
<evidence type="ECO:0000256" key="1">
    <source>
        <dbReference type="SAM" id="MobiDB-lite"/>
    </source>
</evidence>
<dbReference type="Pfam" id="PF13410">
    <property type="entry name" value="GST_C_2"/>
    <property type="match status" value="1"/>
</dbReference>
<keyword evidence="4" id="KW-1185">Reference proteome</keyword>
<evidence type="ECO:0000313" key="3">
    <source>
        <dbReference type="EMBL" id="MBS9477411.1"/>
    </source>
</evidence>
<feature type="domain" description="GST N-terminal" evidence="2">
    <location>
        <begin position="52"/>
        <end position="132"/>
    </location>
</feature>
<reference evidence="3" key="1">
    <citation type="submission" date="2021-05" db="EMBL/GenBank/DDBJ databases">
        <authorList>
            <person name="Sun Q."/>
            <person name="Inoue M."/>
        </authorList>
    </citation>
    <scope>NUCLEOTIDE SEQUENCE</scope>
    <source>
        <strain evidence="3">VKM B-3255</strain>
    </source>
</reference>
<dbReference type="Gene3D" id="3.40.30.10">
    <property type="entry name" value="Glutaredoxin"/>
    <property type="match status" value="1"/>
</dbReference>
<dbReference type="InterPro" id="IPR036249">
    <property type="entry name" value="Thioredoxin-like_sf"/>
</dbReference>
<dbReference type="InterPro" id="IPR036282">
    <property type="entry name" value="Glutathione-S-Trfase_C_sf"/>
</dbReference>
<dbReference type="Gene3D" id="1.20.1050.10">
    <property type="match status" value="1"/>
</dbReference>
<feature type="region of interest" description="Disordered" evidence="1">
    <location>
        <begin position="1"/>
        <end position="23"/>
    </location>
</feature>
<dbReference type="SUPFAM" id="SSF47616">
    <property type="entry name" value="GST C-terminal domain-like"/>
    <property type="match status" value="1"/>
</dbReference>
<dbReference type="RefSeq" id="WP_213755182.1">
    <property type="nucleotide sequence ID" value="NZ_JAHCQH010000015.1"/>
</dbReference>